<organism evidence="5 6">
    <name type="scientific">Hyphobacterium vulgare</name>
    <dbReference type="NCBI Taxonomy" id="1736751"/>
    <lineage>
        <taxon>Bacteria</taxon>
        <taxon>Pseudomonadati</taxon>
        <taxon>Pseudomonadota</taxon>
        <taxon>Alphaproteobacteria</taxon>
        <taxon>Maricaulales</taxon>
        <taxon>Maricaulaceae</taxon>
        <taxon>Hyphobacterium</taxon>
    </lineage>
</organism>
<dbReference type="InterPro" id="IPR000634">
    <property type="entry name" value="Ser/Thr_deHydtase_PyrdxlP-BS"/>
</dbReference>
<comment type="caution">
    <text evidence="5">The sequence shown here is derived from an EMBL/GenBank/DDBJ whole genome shotgun (WGS) entry which is preliminary data.</text>
</comment>
<accession>A0ABV6ZTH3</accession>
<dbReference type="PANTHER" id="PTHR48078:SF6">
    <property type="entry name" value="L-THREONINE DEHYDRATASE CATABOLIC TDCB"/>
    <property type="match status" value="1"/>
</dbReference>
<protein>
    <submittedName>
        <fullName evidence="5">Threonine/serine dehydratase</fullName>
    </submittedName>
</protein>
<evidence type="ECO:0000256" key="1">
    <source>
        <dbReference type="ARBA" id="ARBA00001933"/>
    </source>
</evidence>
<proteinExistence type="predicted"/>
<keyword evidence="3" id="KW-0456">Lyase</keyword>
<dbReference type="PANTHER" id="PTHR48078">
    <property type="entry name" value="THREONINE DEHYDRATASE, MITOCHONDRIAL-RELATED"/>
    <property type="match status" value="1"/>
</dbReference>
<evidence type="ECO:0000256" key="2">
    <source>
        <dbReference type="ARBA" id="ARBA00022898"/>
    </source>
</evidence>
<dbReference type="Proteomes" id="UP001595379">
    <property type="component" value="Unassembled WGS sequence"/>
</dbReference>
<evidence type="ECO:0000313" key="5">
    <source>
        <dbReference type="EMBL" id="MFC2924736.1"/>
    </source>
</evidence>
<dbReference type="RefSeq" id="WP_343163553.1">
    <property type="nucleotide sequence ID" value="NZ_JBHRSV010000001.1"/>
</dbReference>
<reference evidence="6" key="1">
    <citation type="journal article" date="2019" name="Int. J. Syst. Evol. Microbiol.">
        <title>The Global Catalogue of Microorganisms (GCM) 10K type strain sequencing project: providing services to taxonomists for standard genome sequencing and annotation.</title>
        <authorList>
            <consortium name="The Broad Institute Genomics Platform"/>
            <consortium name="The Broad Institute Genome Sequencing Center for Infectious Disease"/>
            <person name="Wu L."/>
            <person name="Ma J."/>
        </authorList>
    </citation>
    <scope>NUCLEOTIDE SEQUENCE [LARGE SCALE GENOMIC DNA]</scope>
    <source>
        <strain evidence="6">KCTC 52487</strain>
    </source>
</reference>
<dbReference type="CDD" id="cd01562">
    <property type="entry name" value="Thr-dehyd"/>
    <property type="match status" value="1"/>
</dbReference>
<keyword evidence="6" id="KW-1185">Reference proteome</keyword>
<evidence type="ECO:0000259" key="4">
    <source>
        <dbReference type="Pfam" id="PF00291"/>
    </source>
</evidence>
<name>A0ABV6ZTH3_9PROT</name>
<dbReference type="SUPFAM" id="SSF53686">
    <property type="entry name" value="Tryptophan synthase beta subunit-like PLP-dependent enzymes"/>
    <property type="match status" value="1"/>
</dbReference>
<dbReference type="Gene3D" id="3.40.50.1100">
    <property type="match status" value="2"/>
</dbReference>
<sequence length="332" mass="35222">MEGRLNVQQLPEYSDILDAARRIAAEAVHTPLLENEVLNARTGGRVLIKPECLQRTGSFKFRGAYNRLSVIPAADRSRGVVAFSSGNHAQGVACAAKLLGIPAIIVMPSDAPKVKADGVRRYGAEIVAYDRERDDREAIAATYVEERGMTLVPSYDDPFIVAGQGTCGLEIARSLENLNLTPDALVCCTGGGGLIAGIGLAMKHHFPQVEIWAAEPEGFDDHARSLAAGERVSNARLGGSVQDALLTPSPGKITFALNQRQLTGAVQTTDDEALDAVAFAYAHLKLVAEPGGATALGAILAGKIDVKDRTVVCVLTGGNVDPDIYRRALDRL</sequence>
<dbReference type="InterPro" id="IPR036052">
    <property type="entry name" value="TrpB-like_PALP_sf"/>
</dbReference>
<evidence type="ECO:0000256" key="3">
    <source>
        <dbReference type="ARBA" id="ARBA00023239"/>
    </source>
</evidence>
<comment type="cofactor">
    <cofactor evidence="1">
        <name>pyridoxal 5'-phosphate</name>
        <dbReference type="ChEBI" id="CHEBI:597326"/>
    </cofactor>
</comment>
<evidence type="ECO:0000313" key="6">
    <source>
        <dbReference type="Proteomes" id="UP001595379"/>
    </source>
</evidence>
<dbReference type="InterPro" id="IPR050147">
    <property type="entry name" value="Ser/Thr_Dehydratase"/>
</dbReference>
<keyword evidence="2" id="KW-0663">Pyridoxal phosphate</keyword>
<gene>
    <name evidence="5" type="ORF">ACFOOR_01310</name>
</gene>
<feature type="domain" description="Tryptophan synthase beta chain-like PALP" evidence="4">
    <location>
        <begin position="29"/>
        <end position="317"/>
    </location>
</feature>
<dbReference type="Pfam" id="PF00291">
    <property type="entry name" value="PALP"/>
    <property type="match status" value="1"/>
</dbReference>
<dbReference type="EMBL" id="JBHRSV010000001">
    <property type="protein sequence ID" value="MFC2924736.1"/>
    <property type="molecule type" value="Genomic_DNA"/>
</dbReference>
<dbReference type="PROSITE" id="PS00165">
    <property type="entry name" value="DEHYDRATASE_SER_THR"/>
    <property type="match status" value="1"/>
</dbReference>
<dbReference type="InterPro" id="IPR001926">
    <property type="entry name" value="TrpB-like_PALP"/>
</dbReference>